<accession>A0ABR2KZ87</accession>
<evidence type="ECO:0000313" key="1">
    <source>
        <dbReference type="EMBL" id="KAK8896368.1"/>
    </source>
</evidence>
<protein>
    <submittedName>
        <fullName evidence="1">Uncharacterized protein</fullName>
    </submittedName>
</protein>
<organism evidence="1 2">
    <name type="scientific">Tritrichomonas musculus</name>
    <dbReference type="NCBI Taxonomy" id="1915356"/>
    <lineage>
        <taxon>Eukaryota</taxon>
        <taxon>Metamonada</taxon>
        <taxon>Parabasalia</taxon>
        <taxon>Tritrichomonadida</taxon>
        <taxon>Tritrichomonadidae</taxon>
        <taxon>Tritrichomonas</taxon>
    </lineage>
</organism>
<proteinExistence type="predicted"/>
<sequence length="71" mass="8576">MSFDKNYKLYISNEIEWTKVSLLKRIPFKMPTTTNSLESTHGHLNKKMPRRNNFWMSLFRINNNNNNNNKN</sequence>
<name>A0ABR2KZ87_9EUKA</name>
<keyword evidence="2" id="KW-1185">Reference proteome</keyword>
<gene>
    <name evidence="1" type="ORF">M9Y10_014266</name>
</gene>
<dbReference type="Proteomes" id="UP001470230">
    <property type="component" value="Unassembled WGS sequence"/>
</dbReference>
<evidence type="ECO:0000313" key="2">
    <source>
        <dbReference type="Proteomes" id="UP001470230"/>
    </source>
</evidence>
<comment type="caution">
    <text evidence="1">The sequence shown here is derived from an EMBL/GenBank/DDBJ whole genome shotgun (WGS) entry which is preliminary data.</text>
</comment>
<dbReference type="EMBL" id="JAPFFF010000002">
    <property type="protein sequence ID" value="KAK8896368.1"/>
    <property type="molecule type" value="Genomic_DNA"/>
</dbReference>
<reference evidence="1 2" key="1">
    <citation type="submission" date="2024-04" db="EMBL/GenBank/DDBJ databases">
        <title>Tritrichomonas musculus Genome.</title>
        <authorList>
            <person name="Alves-Ferreira E."/>
            <person name="Grigg M."/>
            <person name="Lorenzi H."/>
            <person name="Galac M."/>
        </authorList>
    </citation>
    <scope>NUCLEOTIDE SEQUENCE [LARGE SCALE GENOMIC DNA]</scope>
    <source>
        <strain evidence="1 2">EAF2021</strain>
    </source>
</reference>